<reference evidence="2 3" key="1">
    <citation type="submission" date="2018-05" db="EMBL/GenBank/DDBJ databases">
        <title>Genomic Encyclopedia of Type Strains, Phase IV (KMG-IV): sequencing the most valuable type-strain genomes for metagenomic binning, comparative biology and taxonomic classification.</title>
        <authorList>
            <person name="Goeker M."/>
        </authorList>
    </citation>
    <scope>NUCLEOTIDE SEQUENCE [LARGE SCALE GENOMIC DNA]</scope>
    <source>
        <strain evidence="2 3">DSM 103371</strain>
    </source>
</reference>
<evidence type="ECO:0000313" key="2">
    <source>
        <dbReference type="EMBL" id="PWK57245.1"/>
    </source>
</evidence>
<protein>
    <submittedName>
        <fullName evidence="2">Peptidase S41-like protein</fullName>
    </submittedName>
</protein>
<dbReference type="OrthoDB" id="5480566at2"/>
<dbReference type="SUPFAM" id="SSF52096">
    <property type="entry name" value="ClpP/crotonase"/>
    <property type="match status" value="1"/>
</dbReference>
<proteinExistence type="predicted"/>
<accession>A0A316GAK3</accession>
<organism evidence="2 3">
    <name type="scientific">Silicimonas algicola</name>
    <dbReference type="NCBI Taxonomy" id="1826607"/>
    <lineage>
        <taxon>Bacteria</taxon>
        <taxon>Pseudomonadati</taxon>
        <taxon>Pseudomonadota</taxon>
        <taxon>Alphaproteobacteria</taxon>
        <taxon>Rhodobacterales</taxon>
        <taxon>Paracoccaceae</taxon>
    </lineage>
</organism>
<dbReference type="Proteomes" id="UP000245390">
    <property type="component" value="Unassembled WGS sequence"/>
</dbReference>
<comment type="caution">
    <text evidence="2">The sequence shown here is derived from an EMBL/GenBank/DDBJ whole genome shotgun (WGS) entry which is preliminary data.</text>
</comment>
<feature type="region of interest" description="Disordered" evidence="1">
    <location>
        <begin position="342"/>
        <end position="362"/>
    </location>
</feature>
<evidence type="ECO:0000256" key="1">
    <source>
        <dbReference type="SAM" id="MobiDB-lite"/>
    </source>
</evidence>
<dbReference type="KEGG" id="salo:EF888_10620"/>
<evidence type="ECO:0000313" key="3">
    <source>
        <dbReference type="Proteomes" id="UP000245390"/>
    </source>
</evidence>
<keyword evidence="3" id="KW-1185">Reference proteome</keyword>
<gene>
    <name evidence="2" type="ORF">C8D95_103484</name>
</gene>
<dbReference type="InterPro" id="IPR029045">
    <property type="entry name" value="ClpP/crotonase-like_dom_sf"/>
</dbReference>
<dbReference type="AlphaFoldDB" id="A0A316GAK3"/>
<dbReference type="Gene3D" id="3.90.226.10">
    <property type="entry name" value="2-enoyl-CoA Hydratase, Chain A, domain 1"/>
    <property type="match status" value="1"/>
</dbReference>
<name>A0A316GAK3_9RHOB</name>
<dbReference type="EMBL" id="QGGV01000003">
    <property type="protein sequence ID" value="PWK57245.1"/>
    <property type="molecule type" value="Genomic_DNA"/>
</dbReference>
<dbReference type="RefSeq" id="WP_109758977.1">
    <property type="nucleotide sequence ID" value="NZ_CP034588.1"/>
</dbReference>
<sequence>MDGSRDLAGIREALIRDRAMAGVASELVLEGMGRVEAAVGDCEDMMLEAMRLFALAGNGHTRLIPNAAAKVYPLRLVWSGQGLWSCPEARRVVSVNGVCVEELHDRLGDYLAGTSARRRVIGGLPLVWSPALERLGVAKRGEPVTYRFTKGRNVTVRETDRIRALVHYPVGEQGYPTPGRDPYRPRQGVLRLDSFSSDPVSVASRLQRADEMLERHKGPLVVDLRGNPGGDFIRHLPILDRIEAFGRPVTVLVDRFTFSAAIVFAALCRARLEARVVGEEMGDGLQFHAEGDTLTLPECGAAVRHSDAWHDWETGRATLGTPPVIAKQMRACGRLTPEPRIVTTPDDLAAGKDPALDAAQAA</sequence>